<reference evidence="11 12" key="1">
    <citation type="journal article" date="2017" name="ISME J.">
        <title>Energy and carbon metabolisms in a deep terrestrial subsurface fluid microbial community.</title>
        <authorList>
            <person name="Momper L."/>
            <person name="Jungbluth S.P."/>
            <person name="Lee M.D."/>
            <person name="Amend J.P."/>
        </authorList>
    </citation>
    <scope>NUCLEOTIDE SEQUENCE [LARGE SCALE GENOMIC DNA]</scope>
    <source>
        <strain evidence="11">SURF_5</strain>
    </source>
</reference>
<keyword evidence="4 9" id="KW-0812">Transmembrane</keyword>
<dbReference type="PANTHER" id="PTHR30625:SF15">
    <property type="entry name" value="BIOPOLYMER TRANSPORT PROTEIN EXBB"/>
    <property type="match status" value="1"/>
</dbReference>
<feature type="transmembrane region" description="Helical" evidence="9">
    <location>
        <begin position="150"/>
        <end position="175"/>
    </location>
</feature>
<protein>
    <submittedName>
        <fullName evidence="11">MotA/TolQ/ExbB proton channel family protein</fullName>
    </submittedName>
</protein>
<feature type="domain" description="MotA/TolQ/ExbB proton channel" evidence="10">
    <location>
        <begin position="72"/>
        <end position="190"/>
    </location>
</feature>
<dbReference type="AlphaFoldDB" id="A0A3A4N6Z4"/>
<keyword evidence="6 9" id="KW-1133">Transmembrane helix</keyword>
<sequence length="209" mass="22686">MSQINIITGGGWLMIPIFGCSLVAVSLILERFFSLRRARAYSKDLMDNIREILKHNRISEAITLCEETGGPLAFILKAGLLKHGRPRSEIREAVEDAGLLVIPSLERYLSVLATIANIAPLLGLLGTVVGMTEAFMVIQSHGGAVTPGDLAGGIGTALLTTVWGLIVAIPTLVAYNYFVTQVDNMVWEMEILSSELLDILSEKEKTYAV</sequence>
<dbReference type="Pfam" id="PF01618">
    <property type="entry name" value="MotA_ExbB"/>
    <property type="match status" value="1"/>
</dbReference>
<evidence type="ECO:0000256" key="4">
    <source>
        <dbReference type="ARBA" id="ARBA00022692"/>
    </source>
</evidence>
<comment type="similarity">
    <text evidence="8">Belongs to the exbB/tolQ family.</text>
</comment>
<evidence type="ECO:0000256" key="3">
    <source>
        <dbReference type="ARBA" id="ARBA00022475"/>
    </source>
</evidence>
<proteinExistence type="inferred from homology"/>
<evidence type="ECO:0000256" key="7">
    <source>
        <dbReference type="ARBA" id="ARBA00023136"/>
    </source>
</evidence>
<comment type="caution">
    <text evidence="11">The sequence shown here is derived from an EMBL/GenBank/DDBJ whole genome shotgun (WGS) entry which is preliminary data.</text>
</comment>
<evidence type="ECO:0000256" key="6">
    <source>
        <dbReference type="ARBA" id="ARBA00022989"/>
    </source>
</evidence>
<evidence type="ECO:0000256" key="2">
    <source>
        <dbReference type="ARBA" id="ARBA00022448"/>
    </source>
</evidence>
<accession>A0A3A4N6Z4</accession>
<dbReference type="PANTHER" id="PTHR30625">
    <property type="entry name" value="PROTEIN TOLQ"/>
    <property type="match status" value="1"/>
</dbReference>
<keyword evidence="2 8" id="KW-0813">Transport</keyword>
<evidence type="ECO:0000313" key="11">
    <source>
        <dbReference type="EMBL" id="RJP17548.1"/>
    </source>
</evidence>
<dbReference type="GO" id="GO:0005886">
    <property type="term" value="C:plasma membrane"/>
    <property type="evidence" value="ECO:0007669"/>
    <property type="project" value="UniProtKB-SubCell"/>
</dbReference>
<comment type="subcellular location">
    <subcellularLocation>
        <location evidence="1">Cell membrane</location>
        <topology evidence="1">Multi-pass membrane protein</topology>
    </subcellularLocation>
    <subcellularLocation>
        <location evidence="8">Membrane</location>
        <topology evidence="8">Multi-pass membrane protein</topology>
    </subcellularLocation>
</comment>
<feature type="transmembrane region" description="Helical" evidence="9">
    <location>
        <begin position="6"/>
        <end position="29"/>
    </location>
</feature>
<evidence type="ECO:0000256" key="1">
    <source>
        <dbReference type="ARBA" id="ARBA00004651"/>
    </source>
</evidence>
<evidence type="ECO:0000256" key="5">
    <source>
        <dbReference type="ARBA" id="ARBA00022927"/>
    </source>
</evidence>
<dbReference type="GO" id="GO:0017038">
    <property type="term" value="P:protein import"/>
    <property type="evidence" value="ECO:0007669"/>
    <property type="project" value="TreeGrafter"/>
</dbReference>
<evidence type="ECO:0000256" key="9">
    <source>
        <dbReference type="SAM" id="Phobius"/>
    </source>
</evidence>
<evidence type="ECO:0000313" key="12">
    <source>
        <dbReference type="Proteomes" id="UP000265882"/>
    </source>
</evidence>
<organism evidence="11 12">
    <name type="scientific">Abyssobacteria bacterium (strain SURF_5)</name>
    <dbReference type="NCBI Taxonomy" id="2093360"/>
    <lineage>
        <taxon>Bacteria</taxon>
        <taxon>Pseudomonadati</taxon>
        <taxon>Candidatus Hydrogenedentota</taxon>
        <taxon>Candidatus Abyssobacteria</taxon>
    </lineage>
</organism>
<evidence type="ECO:0000259" key="10">
    <source>
        <dbReference type="Pfam" id="PF01618"/>
    </source>
</evidence>
<dbReference type="InterPro" id="IPR050790">
    <property type="entry name" value="ExbB/TolQ_transport"/>
</dbReference>
<evidence type="ECO:0000256" key="8">
    <source>
        <dbReference type="RuleBase" id="RU004057"/>
    </source>
</evidence>
<keyword evidence="7 9" id="KW-0472">Membrane</keyword>
<keyword evidence="3" id="KW-1003">Cell membrane</keyword>
<feature type="transmembrane region" description="Helical" evidence="9">
    <location>
        <begin position="108"/>
        <end position="130"/>
    </location>
</feature>
<dbReference type="Proteomes" id="UP000265882">
    <property type="component" value="Unassembled WGS sequence"/>
</dbReference>
<gene>
    <name evidence="11" type="ORF">C4520_16420</name>
</gene>
<dbReference type="InterPro" id="IPR002898">
    <property type="entry name" value="MotA_ExbB_proton_chnl"/>
</dbReference>
<keyword evidence="5 8" id="KW-0653">Protein transport</keyword>
<name>A0A3A4N6Z4_ABYX5</name>
<dbReference type="EMBL" id="QZKU01000114">
    <property type="protein sequence ID" value="RJP17548.1"/>
    <property type="molecule type" value="Genomic_DNA"/>
</dbReference>